<dbReference type="Proteomes" id="UP000722485">
    <property type="component" value="Unassembled WGS sequence"/>
</dbReference>
<accession>A0A9P5H2S1</accession>
<organism evidence="2 3">
    <name type="scientific">Cylindrodendrum hubeiense</name>
    <dbReference type="NCBI Taxonomy" id="595255"/>
    <lineage>
        <taxon>Eukaryota</taxon>
        <taxon>Fungi</taxon>
        <taxon>Dikarya</taxon>
        <taxon>Ascomycota</taxon>
        <taxon>Pezizomycotina</taxon>
        <taxon>Sordariomycetes</taxon>
        <taxon>Hypocreomycetidae</taxon>
        <taxon>Hypocreales</taxon>
        <taxon>Nectriaceae</taxon>
        <taxon>Cylindrodendrum</taxon>
    </lineage>
</organism>
<evidence type="ECO:0000313" key="3">
    <source>
        <dbReference type="Proteomes" id="UP000722485"/>
    </source>
</evidence>
<gene>
    <name evidence="2" type="ORF">G7Z17_g10559</name>
</gene>
<dbReference type="Pfam" id="PF00082">
    <property type="entry name" value="Peptidase_S8"/>
    <property type="match status" value="1"/>
</dbReference>
<sequence length="239" mass="27446">MKEDDDGDEDYDATDSLFFALNHEHIHQEESTFVDPSCLLIIGNCLKLCWEANKIDLSFRTKFYWAIVEPLIKSYDSYDFVKMKPAEIIERVTHSRDVPSNPEIYVVRVARDAKRGAEGLSMLKQFTAQAIRHAVDEWDIDIVSMSFGFSEEVLSIRDAIEYADRVKEGKVLFFAAANNAGQNELELFPEFIDSIISVRGTDYNGNFEPRYNPPSWPYQEGYLHKNLLKDVGKDKGKAR</sequence>
<evidence type="ECO:0000259" key="1">
    <source>
        <dbReference type="Pfam" id="PF00082"/>
    </source>
</evidence>
<proteinExistence type="predicted"/>
<dbReference type="CDD" id="cd00306">
    <property type="entry name" value="Peptidases_S8_S53"/>
    <property type="match status" value="1"/>
</dbReference>
<reference evidence="2" key="1">
    <citation type="submission" date="2020-03" db="EMBL/GenBank/DDBJ databases">
        <title>Draft Genome Sequence of Cylindrodendrum hubeiense.</title>
        <authorList>
            <person name="Buettner E."/>
            <person name="Kellner H."/>
        </authorList>
    </citation>
    <scope>NUCLEOTIDE SEQUENCE</scope>
    <source>
        <strain evidence="2">IHI 201604</strain>
    </source>
</reference>
<comment type="caution">
    <text evidence="2">The sequence shown here is derived from an EMBL/GenBank/DDBJ whole genome shotgun (WGS) entry which is preliminary data.</text>
</comment>
<dbReference type="InterPro" id="IPR036852">
    <property type="entry name" value="Peptidase_S8/S53_dom_sf"/>
</dbReference>
<dbReference type="AlphaFoldDB" id="A0A9P5H2S1"/>
<dbReference type="GO" id="GO:0006508">
    <property type="term" value="P:proteolysis"/>
    <property type="evidence" value="ECO:0007669"/>
    <property type="project" value="InterPro"/>
</dbReference>
<keyword evidence="3" id="KW-1185">Reference proteome</keyword>
<dbReference type="InterPro" id="IPR000209">
    <property type="entry name" value="Peptidase_S8/S53_dom"/>
</dbReference>
<feature type="domain" description="Peptidase S8/S53" evidence="1">
    <location>
        <begin position="121"/>
        <end position="206"/>
    </location>
</feature>
<dbReference type="SUPFAM" id="SSF52743">
    <property type="entry name" value="Subtilisin-like"/>
    <property type="match status" value="1"/>
</dbReference>
<dbReference type="EMBL" id="JAANBB010000351">
    <property type="protein sequence ID" value="KAF7543665.1"/>
    <property type="molecule type" value="Genomic_DNA"/>
</dbReference>
<dbReference type="OrthoDB" id="206201at2759"/>
<name>A0A9P5H2S1_9HYPO</name>
<protein>
    <recommendedName>
        <fullName evidence="1">Peptidase S8/S53 domain-containing protein</fullName>
    </recommendedName>
</protein>
<evidence type="ECO:0000313" key="2">
    <source>
        <dbReference type="EMBL" id="KAF7543665.1"/>
    </source>
</evidence>
<dbReference type="GO" id="GO:0004252">
    <property type="term" value="F:serine-type endopeptidase activity"/>
    <property type="evidence" value="ECO:0007669"/>
    <property type="project" value="InterPro"/>
</dbReference>
<dbReference type="Gene3D" id="3.40.50.200">
    <property type="entry name" value="Peptidase S8/S53 domain"/>
    <property type="match status" value="1"/>
</dbReference>